<sequence length="281" mass="31261">MTRPGLSVVIPTRNRPEFLAEAVDSAFRQTTELLEVIVVDDASDADPGPALARFGDRVRLERLPQRSGANVARNRGIDLARGEMVGFLDDDDLWLPHKTERQLAAMAEGGHAACLCRTESSTRRRSAREVDADWLRRSTPCGTSGLLIRRDLVADMRFDPALPRAQDWDLFVRLVQRGTLGMVPEPLYTRRTGHERITTATPDLTPDDLLAQAAALRKHRDWLGETAYRQRVARLLLAHLPRRRGKARFVAAALRHAGPRAALAELASRLRRHGGAAPETP</sequence>
<proteinExistence type="predicted"/>
<dbReference type="Pfam" id="PF00535">
    <property type="entry name" value="Glycos_transf_2"/>
    <property type="match status" value="1"/>
</dbReference>
<dbReference type="GO" id="GO:0016740">
    <property type="term" value="F:transferase activity"/>
    <property type="evidence" value="ECO:0007669"/>
    <property type="project" value="UniProtKB-KW"/>
</dbReference>
<reference evidence="2 3" key="1">
    <citation type="submission" date="2018-10" db="EMBL/GenBank/DDBJ databases">
        <title>Histidinibacterium lentulum gen. nov., sp. nov., a marine bacterium from the culture broth of Picochlorum sp. 122.</title>
        <authorList>
            <person name="Wang G."/>
        </authorList>
    </citation>
    <scope>NUCLEOTIDE SEQUENCE [LARGE SCALE GENOMIC DNA]</scope>
    <source>
        <strain evidence="2 3">B17</strain>
    </source>
</reference>
<keyword evidence="3" id="KW-1185">Reference proteome</keyword>
<dbReference type="PANTHER" id="PTHR43685:SF11">
    <property type="entry name" value="GLYCOSYLTRANSFERASE TAGX-RELATED"/>
    <property type="match status" value="1"/>
</dbReference>
<accession>A0A3N2QS13</accession>
<protein>
    <submittedName>
        <fullName evidence="2">Glycosyltransferase family 2 protein</fullName>
    </submittedName>
</protein>
<dbReference type="CDD" id="cd00761">
    <property type="entry name" value="Glyco_tranf_GTA_type"/>
    <property type="match status" value="1"/>
</dbReference>
<dbReference type="Proteomes" id="UP000268016">
    <property type="component" value="Unassembled WGS sequence"/>
</dbReference>
<evidence type="ECO:0000313" key="3">
    <source>
        <dbReference type="Proteomes" id="UP000268016"/>
    </source>
</evidence>
<dbReference type="PANTHER" id="PTHR43685">
    <property type="entry name" value="GLYCOSYLTRANSFERASE"/>
    <property type="match status" value="1"/>
</dbReference>
<dbReference type="Gene3D" id="3.90.550.10">
    <property type="entry name" value="Spore Coat Polysaccharide Biosynthesis Protein SpsA, Chain A"/>
    <property type="match status" value="1"/>
</dbReference>
<feature type="domain" description="Glycosyltransferase 2-like" evidence="1">
    <location>
        <begin position="7"/>
        <end position="126"/>
    </location>
</feature>
<dbReference type="InterPro" id="IPR001173">
    <property type="entry name" value="Glyco_trans_2-like"/>
</dbReference>
<dbReference type="OrthoDB" id="5291101at2"/>
<dbReference type="InterPro" id="IPR050834">
    <property type="entry name" value="Glycosyltransf_2"/>
</dbReference>
<gene>
    <name evidence="2" type="ORF">EAT49_17120</name>
</gene>
<dbReference type="AlphaFoldDB" id="A0A3N2QS13"/>
<evidence type="ECO:0000313" key="2">
    <source>
        <dbReference type="EMBL" id="ROT97996.1"/>
    </source>
</evidence>
<dbReference type="EMBL" id="RDRB01000010">
    <property type="protein sequence ID" value="ROT97996.1"/>
    <property type="molecule type" value="Genomic_DNA"/>
</dbReference>
<organism evidence="2 3">
    <name type="scientific">Histidinibacterium lentulum</name>
    <dbReference type="NCBI Taxonomy" id="2480588"/>
    <lineage>
        <taxon>Bacteria</taxon>
        <taxon>Pseudomonadati</taxon>
        <taxon>Pseudomonadota</taxon>
        <taxon>Alphaproteobacteria</taxon>
        <taxon>Rhodobacterales</taxon>
        <taxon>Paracoccaceae</taxon>
        <taxon>Histidinibacterium</taxon>
    </lineage>
</organism>
<dbReference type="InterPro" id="IPR029044">
    <property type="entry name" value="Nucleotide-diphossugar_trans"/>
</dbReference>
<dbReference type="SUPFAM" id="SSF53448">
    <property type="entry name" value="Nucleotide-diphospho-sugar transferases"/>
    <property type="match status" value="1"/>
</dbReference>
<dbReference type="RefSeq" id="WP_123643534.1">
    <property type="nucleotide sequence ID" value="NZ_ML119090.1"/>
</dbReference>
<name>A0A3N2QS13_9RHOB</name>
<evidence type="ECO:0000259" key="1">
    <source>
        <dbReference type="Pfam" id="PF00535"/>
    </source>
</evidence>
<keyword evidence="2" id="KW-0808">Transferase</keyword>
<comment type="caution">
    <text evidence="2">The sequence shown here is derived from an EMBL/GenBank/DDBJ whole genome shotgun (WGS) entry which is preliminary data.</text>
</comment>